<proteinExistence type="predicted"/>
<evidence type="ECO:0000313" key="2">
    <source>
        <dbReference type="EMBL" id="PPE72579.1"/>
    </source>
</evidence>
<reference evidence="2 3" key="1">
    <citation type="submission" date="2018-02" db="EMBL/GenBank/DDBJ databases">
        <title>Genome sequencing of Solimonas sp. HR-BB.</title>
        <authorList>
            <person name="Lee Y."/>
            <person name="Jeon C.O."/>
        </authorList>
    </citation>
    <scope>NUCLEOTIDE SEQUENCE [LARGE SCALE GENOMIC DNA]</scope>
    <source>
        <strain evidence="2 3">HR-BB</strain>
    </source>
</reference>
<dbReference type="Pfam" id="PF06722">
    <property type="entry name" value="EryCIII-like_C"/>
    <property type="match status" value="1"/>
</dbReference>
<dbReference type="GO" id="GO:0016757">
    <property type="term" value="F:glycosyltransferase activity"/>
    <property type="evidence" value="ECO:0007669"/>
    <property type="project" value="UniProtKB-ARBA"/>
</dbReference>
<sequence>MRRRRRRMNRQGLPPILLAAELGHGQGHLAPLGAIAAHLASRGQSCLLATHQPEMAETLGLHRHASILPAPTGMAGPQAVRLQASYASLLHDCGWHSPVALAGRLRAWCSLLQFSSAQALLVDHAPTALLAARVLRLPAAALGTGFSLPPLHNPFPAYPTIPAREERLRDNEARVLLVVNEALAALRAEPLPNLQSLFSGVELGLKTYPELDHYGSVREANYIGLPDFSSGLAVDWGKTRGPRLLAYLRAGDGLESLLAALQAAPAQVLVRLADLPRATVAHFERPGLRILDRNVWLRQAMESCDAFVGSGSHGAVAEALLAGKPCLIQHFQMEQRLLAERVASFGAGLVLAPDQPDSFGPALQRLLDDPTLHQAARRFAARYAGRNRQRILPQWVDGWVEKLAA</sequence>
<dbReference type="Proteomes" id="UP000238220">
    <property type="component" value="Unassembled WGS sequence"/>
</dbReference>
<dbReference type="Gene3D" id="3.40.50.2000">
    <property type="entry name" value="Glycogen Phosphorylase B"/>
    <property type="match status" value="2"/>
</dbReference>
<comment type="caution">
    <text evidence="2">The sequence shown here is derived from an EMBL/GenBank/DDBJ whole genome shotgun (WGS) entry which is preliminary data.</text>
</comment>
<dbReference type="EMBL" id="PSNW01000011">
    <property type="protein sequence ID" value="PPE72579.1"/>
    <property type="molecule type" value="Genomic_DNA"/>
</dbReference>
<keyword evidence="3" id="KW-1185">Reference proteome</keyword>
<evidence type="ECO:0000313" key="3">
    <source>
        <dbReference type="Proteomes" id="UP000238220"/>
    </source>
</evidence>
<organism evidence="2 3">
    <name type="scientific">Solimonas fluminis</name>
    <dbReference type="NCBI Taxonomy" id="2086571"/>
    <lineage>
        <taxon>Bacteria</taxon>
        <taxon>Pseudomonadati</taxon>
        <taxon>Pseudomonadota</taxon>
        <taxon>Gammaproteobacteria</taxon>
        <taxon>Nevskiales</taxon>
        <taxon>Nevskiaceae</taxon>
        <taxon>Solimonas</taxon>
    </lineage>
</organism>
<dbReference type="AlphaFoldDB" id="A0A2S5TC43"/>
<evidence type="ECO:0000259" key="1">
    <source>
        <dbReference type="Pfam" id="PF06722"/>
    </source>
</evidence>
<protein>
    <recommendedName>
        <fullName evidence="1">Erythromycin biosynthesis protein CIII-like C-terminal domain-containing protein</fullName>
    </recommendedName>
</protein>
<accession>A0A2S5TC43</accession>
<name>A0A2S5TC43_9GAMM</name>
<feature type="domain" description="Erythromycin biosynthesis protein CIII-like C-terminal" evidence="1">
    <location>
        <begin position="256"/>
        <end position="384"/>
    </location>
</feature>
<gene>
    <name evidence="2" type="ORF">C3942_17525</name>
</gene>
<dbReference type="SUPFAM" id="SSF53756">
    <property type="entry name" value="UDP-Glycosyltransferase/glycogen phosphorylase"/>
    <property type="match status" value="1"/>
</dbReference>
<dbReference type="InterPro" id="IPR010610">
    <property type="entry name" value="EryCIII-like_C"/>
</dbReference>